<organism evidence="1">
    <name type="scientific">Timema monikensis</name>
    <dbReference type="NCBI Taxonomy" id="170555"/>
    <lineage>
        <taxon>Eukaryota</taxon>
        <taxon>Metazoa</taxon>
        <taxon>Ecdysozoa</taxon>
        <taxon>Arthropoda</taxon>
        <taxon>Hexapoda</taxon>
        <taxon>Insecta</taxon>
        <taxon>Pterygota</taxon>
        <taxon>Neoptera</taxon>
        <taxon>Polyneoptera</taxon>
        <taxon>Phasmatodea</taxon>
        <taxon>Timematodea</taxon>
        <taxon>Timematoidea</taxon>
        <taxon>Timematidae</taxon>
        <taxon>Timema</taxon>
    </lineage>
</organism>
<protein>
    <submittedName>
        <fullName evidence="1">Uncharacterized protein</fullName>
    </submittedName>
</protein>
<sequence>MNNSPLLQVSGLLENSNLAVAHQDNYRPPGDCLVNHVFIWCIHTGKQSPPSIPSGANLQAPVTPEDTISLKICHVCVQKLERCNKFVQEYKHTESQRRGSTAGQNVCYLCLEARGVLCSLFDDRNWAQKIETALGCKKLPDSMSHWLFSPGELTALSPLHSPHLLLLSAADW</sequence>
<name>A0A7R9ED83_9NEOP</name>
<evidence type="ECO:0000313" key="1">
    <source>
        <dbReference type="EMBL" id="CAD7431548.1"/>
    </source>
</evidence>
<dbReference type="AlphaFoldDB" id="A0A7R9ED83"/>
<gene>
    <name evidence="1" type="ORF">TMSB3V08_LOCUS8278</name>
</gene>
<proteinExistence type="predicted"/>
<accession>A0A7R9ED83</accession>
<reference evidence="1" key="1">
    <citation type="submission" date="2020-11" db="EMBL/GenBank/DDBJ databases">
        <authorList>
            <person name="Tran Van P."/>
        </authorList>
    </citation>
    <scope>NUCLEOTIDE SEQUENCE</scope>
</reference>
<dbReference type="EMBL" id="OB795025">
    <property type="protein sequence ID" value="CAD7431548.1"/>
    <property type="molecule type" value="Genomic_DNA"/>
</dbReference>